<dbReference type="GO" id="GO:0031146">
    <property type="term" value="P:SCF-dependent proteasomal ubiquitin-dependent protein catabolic process"/>
    <property type="evidence" value="ECO:0007669"/>
    <property type="project" value="TreeGrafter"/>
</dbReference>
<dbReference type="SUPFAM" id="SSF81383">
    <property type="entry name" value="F-box domain"/>
    <property type="match status" value="1"/>
</dbReference>
<dbReference type="AlphaFoldDB" id="C1MY61"/>
<dbReference type="RefSeq" id="XP_003060814.1">
    <property type="nucleotide sequence ID" value="XM_003060768.1"/>
</dbReference>
<dbReference type="PANTHER" id="PTHR12874:SF9">
    <property type="entry name" value="F-BOX ONLY PROTEIN 48"/>
    <property type="match status" value="1"/>
</dbReference>
<evidence type="ECO:0000259" key="1">
    <source>
        <dbReference type="PROSITE" id="PS50181"/>
    </source>
</evidence>
<dbReference type="EMBL" id="GG663742">
    <property type="protein sequence ID" value="EEH55583.1"/>
    <property type="molecule type" value="Genomic_DNA"/>
</dbReference>
<organism evidence="3">
    <name type="scientific">Micromonas pusilla (strain CCMP1545)</name>
    <name type="common">Picoplanktonic green alga</name>
    <dbReference type="NCBI Taxonomy" id="564608"/>
    <lineage>
        <taxon>Eukaryota</taxon>
        <taxon>Viridiplantae</taxon>
        <taxon>Chlorophyta</taxon>
        <taxon>Mamiellophyceae</taxon>
        <taxon>Mamiellales</taxon>
        <taxon>Mamiellaceae</taxon>
        <taxon>Micromonas</taxon>
    </lineage>
</organism>
<name>C1MY61_MICPC</name>
<accession>C1MY61</accession>
<dbReference type="GO" id="GO:0019005">
    <property type="term" value="C:SCF ubiquitin ligase complex"/>
    <property type="evidence" value="ECO:0007669"/>
    <property type="project" value="TreeGrafter"/>
</dbReference>
<dbReference type="KEGG" id="mpp:MICPUCDRAFT_60413"/>
<dbReference type="GO" id="GO:0005737">
    <property type="term" value="C:cytoplasm"/>
    <property type="evidence" value="ECO:0007669"/>
    <property type="project" value="TreeGrafter"/>
</dbReference>
<dbReference type="Pfam" id="PF00646">
    <property type="entry name" value="F-box"/>
    <property type="match status" value="1"/>
</dbReference>
<dbReference type="Proteomes" id="UP000001876">
    <property type="component" value="Unassembled WGS sequence"/>
</dbReference>
<gene>
    <name evidence="2" type="ORF">MICPUCDRAFT_60413</name>
</gene>
<reference evidence="2 3" key="1">
    <citation type="journal article" date="2009" name="Science">
        <title>Green evolution and dynamic adaptations revealed by genomes of the marine picoeukaryotes Micromonas.</title>
        <authorList>
            <person name="Worden A.Z."/>
            <person name="Lee J.H."/>
            <person name="Mock T."/>
            <person name="Rouze P."/>
            <person name="Simmons M.P."/>
            <person name="Aerts A.L."/>
            <person name="Allen A.E."/>
            <person name="Cuvelier M.L."/>
            <person name="Derelle E."/>
            <person name="Everett M.V."/>
            <person name="Foulon E."/>
            <person name="Grimwood J."/>
            <person name="Gundlach H."/>
            <person name="Henrissat B."/>
            <person name="Napoli C."/>
            <person name="McDonald S.M."/>
            <person name="Parker M.S."/>
            <person name="Rombauts S."/>
            <person name="Salamov A."/>
            <person name="Von Dassow P."/>
            <person name="Badger J.H."/>
            <person name="Coutinho P.M."/>
            <person name="Demir E."/>
            <person name="Dubchak I."/>
            <person name="Gentemann C."/>
            <person name="Eikrem W."/>
            <person name="Gready J.E."/>
            <person name="John U."/>
            <person name="Lanier W."/>
            <person name="Lindquist E.A."/>
            <person name="Lucas S."/>
            <person name="Mayer K.F."/>
            <person name="Moreau H."/>
            <person name="Not F."/>
            <person name="Otillar R."/>
            <person name="Panaud O."/>
            <person name="Pangilinan J."/>
            <person name="Paulsen I."/>
            <person name="Piegu B."/>
            <person name="Poliakov A."/>
            <person name="Robbens S."/>
            <person name="Schmutz J."/>
            <person name="Toulza E."/>
            <person name="Wyss T."/>
            <person name="Zelensky A."/>
            <person name="Zhou K."/>
            <person name="Armbrust E.V."/>
            <person name="Bhattacharya D."/>
            <person name="Goodenough U.W."/>
            <person name="Van de Peer Y."/>
            <person name="Grigoriev I.V."/>
        </authorList>
    </citation>
    <scope>NUCLEOTIDE SEQUENCE [LARGE SCALE GENOMIC DNA]</scope>
    <source>
        <strain evidence="2 3">CCMP1545</strain>
    </source>
</reference>
<dbReference type="OMA" id="WRDACAD"/>
<protein>
    <submittedName>
        <fullName evidence="2">Predicted protein</fullName>
    </submittedName>
</protein>
<evidence type="ECO:0000313" key="2">
    <source>
        <dbReference type="EMBL" id="EEH55583.1"/>
    </source>
</evidence>
<sequence>MPRDADDRDVPRGSPPDKALIVHPRFKHLARLPPLEFCPMDWLPDEVLRNVVSHLDGVSLAKLSTVCTRTRYLCDDERVWRDACADAFPLVFGGIRGEDDDERPAPCDGGWREAYKTHHTVLYELFRGGGTSRAMEGRVHGALGEGLGAMSSGRYGRVGIRVDA</sequence>
<proteinExistence type="predicted"/>
<dbReference type="OrthoDB" id="523070at2759"/>
<feature type="domain" description="F-box" evidence="1">
    <location>
        <begin position="37"/>
        <end position="83"/>
    </location>
</feature>
<keyword evidence="3" id="KW-1185">Reference proteome</keyword>
<dbReference type="Gene3D" id="1.20.1280.50">
    <property type="match status" value="1"/>
</dbReference>
<dbReference type="SMART" id="SM00256">
    <property type="entry name" value="FBOX"/>
    <property type="match status" value="1"/>
</dbReference>
<dbReference type="GeneID" id="9685951"/>
<dbReference type="InterPro" id="IPR036047">
    <property type="entry name" value="F-box-like_dom_sf"/>
</dbReference>
<dbReference type="PROSITE" id="PS50181">
    <property type="entry name" value="FBOX"/>
    <property type="match status" value="1"/>
</dbReference>
<dbReference type="InterPro" id="IPR001810">
    <property type="entry name" value="F-box_dom"/>
</dbReference>
<evidence type="ECO:0000313" key="3">
    <source>
        <dbReference type="Proteomes" id="UP000001876"/>
    </source>
</evidence>
<dbReference type="PANTHER" id="PTHR12874">
    <property type="entry name" value="F-BOX ONLY PROTEIN 48-RELATED"/>
    <property type="match status" value="1"/>
</dbReference>